<dbReference type="Gene3D" id="3.40.50.2000">
    <property type="entry name" value="Glycogen Phosphorylase B"/>
    <property type="match status" value="2"/>
</dbReference>
<dbReference type="SUPFAM" id="SSF53756">
    <property type="entry name" value="UDP-Glycosyltransferase/glycogen phosphorylase"/>
    <property type="match status" value="1"/>
</dbReference>
<evidence type="ECO:0000259" key="2">
    <source>
        <dbReference type="Pfam" id="PF13439"/>
    </source>
</evidence>
<evidence type="ECO:0000313" key="3">
    <source>
        <dbReference type="EMBL" id="MSD27684.1"/>
    </source>
</evidence>
<dbReference type="PANTHER" id="PTHR45947">
    <property type="entry name" value="SULFOQUINOVOSYL TRANSFERASE SQD2"/>
    <property type="match status" value="1"/>
</dbReference>
<dbReference type="InterPro" id="IPR001296">
    <property type="entry name" value="Glyco_trans_1"/>
</dbReference>
<dbReference type="EMBL" id="WKQV01000017">
    <property type="protein sequence ID" value="MSD27684.1"/>
    <property type="molecule type" value="Genomic_DNA"/>
</dbReference>
<feature type="domain" description="Glycosyltransferase subfamily 4-like N-terminal" evidence="2">
    <location>
        <begin position="16"/>
        <end position="166"/>
    </location>
</feature>
<proteinExistence type="predicted"/>
<feature type="domain" description="Glycosyl transferase family 1" evidence="1">
    <location>
        <begin position="181"/>
        <end position="294"/>
    </location>
</feature>
<gene>
    <name evidence="3" type="ORF">GKE44_11100</name>
</gene>
<accession>A0A7X2SQP7</accession>
<dbReference type="RefSeq" id="WP_154268990.1">
    <property type="nucleotide sequence ID" value="NZ_WKQO01000020.1"/>
</dbReference>
<dbReference type="AlphaFoldDB" id="A0A7X2SQP7"/>
<sequence>MRKFKVVMITSYFDRNGVTSQVINYATNLDKNKFQVAIAAGEPYDIGYEKACQENNIELCKLPQKQKNAYMYYKTIYSFLKKKKPDIVHVHGSSTLIAVELFTAMLAGVPVRISHSHNTTCSHPLLHETLKPFLKVVSNCYLACGELAGKWMYGNGAFKVIPNAFETEAFALNSETRLLIRKKLEVGDNLVIGHIGKFNNQKNQNYLIRAFEKLSYEDDKAILLLVGNGPDLEEIRNQAQHTACADRIIFWGATENPEYLYSAMDVFALPSSFEGLPVVLLEAQISGLPCIVSDKVTREVDFGDIIWKSIEDDPQIWADTILSMGQRTEVQRKQYRLQHVKQIARYDIKESAKLVENIYECKLLKKK</sequence>
<dbReference type="Proteomes" id="UP000465607">
    <property type="component" value="Unassembled WGS sequence"/>
</dbReference>
<dbReference type="InterPro" id="IPR050194">
    <property type="entry name" value="Glycosyltransferase_grp1"/>
</dbReference>
<dbReference type="Pfam" id="PF00534">
    <property type="entry name" value="Glycos_transf_1"/>
    <property type="match status" value="1"/>
</dbReference>
<dbReference type="GO" id="GO:0016757">
    <property type="term" value="F:glycosyltransferase activity"/>
    <property type="evidence" value="ECO:0007669"/>
    <property type="project" value="InterPro"/>
</dbReference>
<dbReference type="PANTHER" id="PTHR45947:SF3">
    <property type="entry name" value="SULFOQUINOVOSYL TRANSFERASE SQD2"/>
    <property type="match status" value="1"/>
</dbReference>
<name>A0A7X2SQP7_9FIRM</name>
<dbReference type="CDD" id="cd03812">
    <property type="entry name" value="GT4_CapH-like"/>
    <property type="match status" value="1"/>
</dbReference>
<keyword evidence="3" id="KW-0808">Transferase</keyword>
<dbReference type="Pfam" id="PF13439">
    <property type="entry name" value="Glyco_transf_4"/>
    <property type="match status" value="1"/>
</dbReference>
<organism evidence="3 4">
    <name type="scientific">Agathobacter rectalis</name>
    <dbReference type="NCBI Taxonomy" id="39491"/>
    <lineage>
        <taxon>Bacteria</taxon>
        <taxon>Bacillati</taxon>
        <taxon>Bacillota</taxon>
        <taxon>Clostridia</taxon>
        <taxon>Lachnospirales</taxon>
        <taxon>Lachnospiraceae</taxon>
        <taxon>Agathobacter</taxon>
    </lineage>
</organism>
<comment type="caution">
    <text evidence="3">The sequence shown here is derived from an EMBL/GenBank/DDBJ whole genome shotgun (WGS) entry which is preliminary data.</text>
</comment>
<dbReference type="InterPro" id="IPR028098">
    <property type="entry name" value="Glyco_trans_4-like_N"/>
</dbReference>
<reference evidence="3 4" key="1">
    <citation type="journal article" date="2019" name="Nat. Med.">
        <title>A library of human gut bacterial isolates paired with longitudinal multiomics data enables mechanistic microbiome research.</title>
        <authorList>
            <person name="Poyet M."/>
            <person name="Groussin M."/>
            <person name="Gibbons S.M."/>
            <person name="Avila-Pacheco J."/>
            <person name="Jiang X."/>
            <person name="Kearney S.M."/>
            <person name="Perrotta A.R."/>
            <person name="Berdy B."/>
            <person name="Zhao S."/>
            <person name="Lieberman T.D."/>
            <person name="Swanson P.K."/>
            <person name="Smith M."/>
            <person name="Roesemann S."/>
            <person name="Alexander J.E."/>
            <person name="Rich S.A."/>
            <person name="Livny J."/>
            <person name="Vlamakis H."/>
            <person name="Clish C."/>
            <person name="Bullock K."/>
            <person name="Deik A."/>
            <person name="Scott J."/>
            <person name="Pierce K.A."/>
            <person name="Xavier R.J."/>
            <person name="Alm E.J."/>
        </authorList>
    </citation>
    <scope>NUCLEOTIDE SEQUENCE [LARGE SCALE GENOMIC DNA]</scope>
    <source>
        <strain evidence="3 4">BIOML-A5</strain>
    </source>
</reference>
<protein>
    <submittedName>
        <fullName evidence="3">Glycosyltransferase</fullName>
    </submittedName>
</protein>
<evidence type="ECO:0000313" key="4">
    <source>
        <dbReference type="Proteomes" id="UP000465607"/>
    </source>
</evidence>
<evidence type="ECO:0000259" key="1">
    <source>
        <dbReference type="Pfam" id="PF00534"/>
    </source>
</evidence>